<accession>A0A8D9GXQ5</accession>
<evidence type="ECO:0000313" key="3">
    <source>
        <dbReference type="EMBL" id="CAG7888860.1"/>
    </source>
</evidence>
<dbReference type="EMBL" id="LS974617">
    <property type="protein sequence ID" value="CAG7888860.1"/>
    <property type="molecule type" value="Genomic_DNA"/>
</dbReference>
<dbReference type="Pfam" id="PF13456">
    <property type="entry name" value="RVT_3"/>
    <property type="match status" value="1"/>
</dbReference>
<dbReference type="InterPro" id="IPR012337">
    <property type="entry name" value="RNaseH-like_sf"/>
</dbReference>
<evidence type="ECO:0008006" key="5">
    <source>
        <dbReference type="Google" id="ProtNLM"/>
    </source>
</evidence>
<dbReference type="AlphaFoldDB" id="A0A8D9GXQ5"/>
<dbReference type="SUPFAM" id="SSF53098">
    <property type="entry name" value="Ribonuclease H-like"/>
    <property type="match status" value="1"/>
</dbReference>
<dbReference type="GO" id="GO:0004523">
    <property type="term" value="F:RNA-DNA hybrid ribonuclease activity"/>
    <property type="evidence" value="ECO:0007669"/>
    <property type="project" value="InterPro"/>
</dbReference>
<dbReference type="InterPro" id="IPR002156">
    <property type="entry name" value="RNaseH_domain"/>
</dbReference>
<sequence>MGGLGIRDMLAFNKALLAKQAWRLMTKSTSLLARVFKAKYYRKTDFMEARSYQSSSYAWRSIIQTQPLIKKGMKWIILMTRPSITGLSDTIRWDLTKSGSYTTNRISNLNKRGRRLNTDCQVCGEGVEDIKHMLLECKVSKEIWSLSLLDKFPEIEQNNASWKSPADKAGIGWSLYSKEGILRLQGSSAIEATTSPLVAEAMAILLAVQQLNCTGYNNVAVLGDSLQLFKCLNHT</sequence>
<dbReference type="InterPro" id="IPR026960">
    <property type="entry name" value="RVT-Znf"/>
</dbReference>
<dbReference type="InterPro" id="IPR036397">
    <property type="entry name" value="RNaseH_sf"/>
</dbReference>
<dbReference type="PANTHER" id="PTHR34146">
    <property type="entry name" value="POLYNUCLEOTIDYL TRANSFERASE, RIBONUCLEASE H-LIKE SUPERFAMILY PROTEIN-RELATED"/>
    <property type="match status" value="1"/>
</dbReference>
<dbReference type="Proteomes" id="UP000694005">
    <property type="component" value="Chromosome A01"/>
</dbReference>
<dbReference type="PANTHER" id="PTHR34146:SF3">
    <property type="entry name" value="POLYNUCLEOTIDYL TRANSFERASE, RIBONUCLEASE H-LIKE SUPERFAMILY PROTEIN"/>
    <property type="match status" value="1"/>
</dbReference>
<evidence type="ECO:0000259" key="1">
    <source>
        <dbReference type="Pfam" id="PF13456"/>
    </source>
</evidence>
<evidence type="ECO:0000313" key="4">
    <source>
        <dbReference type="Proteomes" id="UP000694005"/>
    </source>
</evidence>
<feature type="non-terminal residue" evidence="3">
    <location>
        <position position="235"/>
    </location>
</feature>
<evidence type="ECO:0000259" key="2">
    <source>
        <dbReference type="Pfam" id="PF13966"/>
    </source>
</evidence>
<dbReference type="Gramene" id="A01p29360.2_BraZ1">
    <property type="protein sequence ID" value="A01p29360.2_BraZ1.CDS"/>
    <property type="gene ID" value="A01g29360.2_BraZ1"/>
</dbReference>
<reference evidence="3 4" key="1">
    <citation type="submission" date="2021-07" db="EMBL/GenBank/DDBJ databases">
        <authorList>
            <consortium name="Genoscope - CEA"/>
            <person name="William W."/>
        </authorList>
    </citation>
    <scope>NUCLEOTIDE SEQUENCE [LARGE SCALE GENOMIC DNA]</scope>
</reference>
<feature type="domain" description="Reverse transcriptase zinc-binding" evidence="2">
    <location>
        <begin position="58"/>
        <end position="144"/>
    </location>
</feature>
<protein>
    <recommendedName>
        <fullName evidence="5">RNase H type-1 domain-containing protein</fullName>
    </recommendedName>
</protein>
<gene>
    <name evidence="3" type="ORF">BRAPAZ1V2_A01P29360.2</name>
</gene>
<feature type="domain" description="RNase H type-1" evidence="1">
    <location>
        <begin position="159"/>
        <end position="233"/>
    </location>
</feature>
<organism evidence="3 4">
    <name type="scientific">Brassica campestris</name>
    <name type="common">Field mustard</name>
    <dbReference type="NCBI Taxonomy" id="3711"/>
    <lineage>
        <taxon>Eukaryota</taxon>
        <taxon>Viridiplantae</taxon>
        <taxon>Streptophyta</taxon>
        <taxon>Embryophyta</taxon>
        <taxon>Tracheophyta</taxon>
        <taxon>Spermatophyta</taxon>
        <taxon>Magnoliopsida</taxon>
        <taxon>eudicotyledons</taxon>
        <taxon>Gunneridae</taxon>
        <taxon>Pentapetalae</taxon>
        <taxon>rosids</taxon>
        <taxon>malvids</taxon>
        <taxon>Brassicales</taxon>
        <taxon>Brassicaceae</taxon>
        <taxon>Brassiceae</taxon>
        <taxon>Brassica</taxon>
    </lineage>
</organism>
<proteinExistence type="predicted"/>
<dbReference type="Gene3D" id="3.30.420.10">
    <property type="entry name" value="Ribonuclease H-like superfamily/Ribonuclease H"/>
    <property type="match status" value="1"/>
</dbReference>
<dbReference type="Pfam" id="PF13966">
    <property type="entry name" value="zf-RVT"/>
    <property type="match status" value="1"/>
</dbReference>
<dbReference type="GO" id="GO:0003676">
    <property type="term" value="F:nucleic acid binding"/>
    <property type="evidence" value="ECO:0007669"/>
    <property type="project" value="InterPro"/>
</dbReference>
<name>A0A8D9GXQ5_BRACM</name>